<accession>A0A9W8NR60</accession>
<feature type="region of interest" description="Disordered" evidence="1">
    <location>
        <begin position="265"/>
        <end position="297"/>
    </location>
</feature>
<sequence>MNGEIPNEEALLELSRGGKLERRRRSSLAHFQNIVKSGALVRFWQTGYQRAYSNSTKPDSPNLGTLVFQEISHKTSQLGLPRLPYTAQSKIQPLLHTALQHGEAVAFTSFSLGFESKQSLSLDLGRTLYHQWMKIAVNRRPLLGSSNLLGCCLGDVFQQQGADVTFNPAANNGELSLISGWNVAFELHIVGAETQQATPTPTITPLITMAPPVLSSGDVIPSLPPSDETNESVSRSMGRNMTASSMSGGRGGHFAAFLARRRMSDEADISTDQSTVNPSTARTNVPDSPQMAPHIVR</sequence>
<proteinExistence type="predicted"/>
<gene>
    <name evidence="2" type="ORF">DFH05DRAFT_1530799</name>
</gene>
<reference evidence="2 3" key="1">
    <citation type="journal article" date="2023" name="Proc. Natl. Acad. Sci. U.S.A.">
        <title>A global phylogenomic analysis of the shiitake genus Lentinula.</title>
        <authorList>
            <person name="Sierra-Patev S."/>
            <person name="Min B."/>
            <person name="Naranjo-Ortiz M."/>
            <person name="Looney B."/>
            <person name="Konkel Z."/>
            <person name="Slot J.C."/>
            <person name="Sakamoto Y."/>
            <person name="Steenwyk J.L."/>
            <person name="Rokas A."/>
            <person name="Carro J."/>
            <person name="Camarero S."/>
            <person name="Ferreira P."/>
            <person name="Molpeceres G."/>
            <person name="Ruiz-Duenas F.J."/>
            <person name="Serrano A."/>
            <person name="Henrissat B."/>
            <person name="Drula E."/>
            <person name="Hughes K.W."/>
            <person name="Mata J.L."/>
            <person name="Ishikawa N.K."/>
            <person name="Vargas-Isla R."/>
            <person name="Ushijima S."/>
            <person name="Smith C.A."/>
            <person name="Donoghue J."/>
            <person name="Ahrendt S."/>
            <person name="Andreopoulos W."/>
            <person name="He G."/>
            <person name="LaButti K."/>
            <person name="Lipzen A."/>
            <person name="Ng V."/>
            <person name="Riley R."/>
            <person name="Sandor L."/>
            <person name="Barry K."/>
            <person name="Martinez A.T."/>
            <person name="Xiao Y."/>
            <person name="Gibbons J.G."/>
            <person name="Terashima K."/>
            <person name="Grigoriev I.V."/>
            <person name="Hibbett D."/>
        </authorList>
    </citation>
    <scope>NUCLEOTIDE SEQUENCE [LARGE SCALE GENOMIC DNA]</scope>
    <source>
        <strain evidence="2 3">TFB7810</strain>
    </source>
</reference>
<name>A0A9W8NR60_9AGAR</name>
<keyword evidence="3" id="KW-1185">Reference proteome</keyword>
<dbReference type="AlphaFoldDB" id="A0A9W8NR60"/>
<dbReference type="Proteomes" id="UP001142393">
    <property type="component" value="Unassembled WGS sequence"/>
</dbReference>
<feature type="compositionally biased region" description="Polar residues" evidence="1">
    <location>
        <begin position="270"/>
        <end position="287"/>
    </location>
</feature>
<evidence type="ECO:0000256" key="1">
    <source>
        <dbReference type="SAM" id="MobiDB-lite"/>
    </source>
</evidence>
<evidence type="ECO:0000313" key="2">
    <source>
        <dbReference type="EMBL" id="KAJ3739129.1"/>
    </source>
</evidence>
<comment type="caution">
    <text evidence="2">The sequence shown here is derived from an EMBL/GenBank/DDBJ whole genome shotgun (WGS) entry which is preliminary data.</text>
</comment>
<protein>
    <submittedName>
        <fullName evidence="2">Uncharacterized protein</fullName>
    </submittedName>
</protein>
<evidence type="ECO:0000313" key="3">
    <source>
        <dbReference type="Proteomes" id="UP001142393"/>
    </source>
</evidence>
<dbReference type="EMBL" id="JANVFU010000020">
    <property type="protein sequence ID" value="KAJ3739129.1"/>
    <property type="molecule type" value="Genomic_DNA"/>
</dbReference>
<organism evidence="2 3">
    <name type="scientific">Lentinula detonsa</name>
    <dbReference type="NCBI Taxonomy" id="2804962"/>
    <lineage>
        <taxon>Eukaryota</taxon>
        <taxon>Fungi</taxon>
        <taxon>Dikarya</taxon>
        <taxon>Basidiomycota</taxon>
        <taxon>Agaricomycotina</taxon>
        <taxon>Agaricomycetes</taxon>
        <taxon>Agaricomycetidae</taxon>
        <taxon>Agaricales</taxon>
        <taxon>Marasmiineae</taxon>
        <taxon>Omphalotaceae</taxon>
        <taxon>Lentinula</taxon>
    </lineage>
</organism>